<dbReference type="GO" id="GO:0035312">
    <property type="term" value="F:5'-3' DNA exonuclease activity"/>
    <property type="evidence" value="ECO:0007669"/>
    <property type="project" value="TreeGrafter"/>
</dbReference>
<evidence type="ECO:0000313" key="2">
    <source>
        <dbReference type="EMBL" id="SVA54062.1"/>
    </source>
</evidence>
<dbReference type="GO" id="GO:0004534">
    <property type="term" value="F:5'-3' RNA exonuclease activity"/>
    <property type="evidence" value="ECO:0007669"/>
    <property type="project" value="TreeGrafter"/>
</dbReference>
<dbReference type="SUPFAM" id="SSF89550">
    <property type="entry name" value="PHP domain-like"/>
    <property type="match status" value="1"/>
</dbReference>
<dbReference type="AlphaFoldDB" id="A0A381WNT0"/>
<feature type="domain" description="Polymerase/histidinol phosphatase N-terminal" evidence="1">
    <location>
        <begin position="3"/>
        <end position="74"/>
    </location>
</feature>
<protein>
    <recommendedName>
        <fullName evidence="1">Polymerase/histidinol phosphatase N-terminal domain-containing protein</fullName>
    </recommendedName>
</protein>
<dbReference type="EMBL" id="UINC01012370">
    <property type="protein sequence ID" value="SVA54062.1"/>
    <property type="molecule type" value="Genomic_DNA"/>
</dbReference>
<dbReference type="InterPro" id="IPR003141">
    <property type="entry name" value="Pol/His_phosphatase_N"/>
</dbReference>
<gene>
    <name evidence="2" type="ORF">METZ01_LOCUS106916</name>
</gene>
<dbReference type="Gene3D" id="3.20.20.140">
    <property type="entry name" value="Metal-dependent hydrolases"/>
    <property type="match status" value="1"/>
</dbReference>
<sequence>MLLDLHTHSVASDDSRATVEQYVKWVNVLRRKGKSIDGFVLTEHRQFDHDVDYTSLASDDGIIILKGAELDTDTGHFLVYGISEEITDELDFSDVNMSAQNLVDICDTYGGIAIPAHPGRAGIGFAEYLDSGVTGFETVKSVERLNGSNRPGEGEKAESLIKAKGYLGTGGSDAHIVSAIGICMTSFDKEIKNESDLVQELRNGRFTAVRLES</sequence>
<organism evidence="2">
    <name type="scientific">marine metagenome</name>
    <dbReference type="NCBI Taxonomy" id="408172"/>
    <lineage>
        <taxon>unclassified sequences</taxon>
        <taxon>metagenomes</taxon>
        <taxon>ecological metagenomes</taxon>
    </lineage>
</organism>
<dbReference type="Pfam" id="PF13263">
    <property type="entry name" value="PHP_C"/>
    <property type="match status" value="1"/>
</dbReference>
<name>A0A381WNT0_9ZZZZ</name>
<dbReference type="CDD" id="cd07432">
    <property type="entry name" value="PHP_HisPPase"/>
    <property type="match status" value="1"/>
</dbReference>
<dbReference type="SMART" id="SM00481">
    <property type="entry name" value="POLIIIAc"/>
    <property type="match status" value="1"/>
</dbReference>
<accession>A0A381WNT0</accession>
<dbReference type="InterPro" id="IPR016195">
    <property type="entry name" value="Pol/histidinol_Pase-like"/>
</dbReference>
<dbReference type="PANTHER" id="PTHR42924">
    <property type="entry name" value="EXONUCLEASE"/>
    <property type="match status" value="1"/>
</dbReference>
<evidence type="ECO:0000259" key="1">
    <source>
        <dbReference type="SMART" id="SM00481"/>
    </source>
</evidence>
<reference evidence="2" key="1">
    <citation type="submission" date="2018-05" db="EMBL/GenBank/DDBJ databases">
        <authorList>
            <person name="Lanie J.A."/>
            <person name="Ng W.-L."/>
            <person name="Kazmierczak K.M."/>
            <person name="Andrzejewski T.M."/>
            <person name="Davidsen T.M."/>
            <person name="Wayne K.J."/>
            <person name="Tettelin H."/>
            <person name="Glass J.I."/>
            <person name="Rusch D."/>
            <person name="Podicherti R."/>
            <person name="Tsui H.-C.T."/>
            <person name="Winkler M.E."/>
        </authorList>
    </citation>
    <scope>NUCLEOTIDE SEQUENCE</scope>
</reference>
<dbReference type="InterPro" id="IPR052018">
    <property type="entry name" value="PHP_domain"/>
</dbReference>
<proteinExistence type="predicted"/>
<dbReference type="PANTHER" id="PTHR42924:SF3">
    <property type="entry name" value="POLYMERASE_HISTIDINOL PHOSPHATASE N-TERMINAL DOMAIN-CONTAINING PROTEIN"/>
    <property type="match status" value="1"/>
</dbReference>